<name>A0A972K2Z8_9BACL</name>
<keyword evidence="5" id="KW-1185">Reference proteome</keyword>
<dbReference type="Proteomes" id="UP000641588">
    <property type="component" value="Unassembled WGS sequence"/>
</dbReference>
<dbReference type="InterPro" id="IPR029016">
    <property type="entry name" value="GAF-like_dom_sf"/>
</dbReference>
<organism evidence="4 5">
    <name type="scientific">Paenibacillus foliorum</name>
    <dbReference type="NCBI Taxonomy" id="2654974"/>
    <lineage>
        <taxon>Bacteria</taxon>
        <taxon>Bacillati</taxon>
        <taxon>Bacillota</taxon>
        <taxon>Bacilli</taxon>
        <taxon>Bacillales</taxon>
        <taxon>Paenibacillaceae</taxon>
        <taxon>Paenibacillus</taxon>
    </lineage>
</organism>
<evidence type="ECO:0000313" key="5">
    <source>
        <dbReference type="Proteomes" id="UP000641588"/>
    </source>
</evidence>
<keyword evidence="2" id="KW-0804">Transcription</keyword>
<sequence length="245" mass="27818">MSSAPGLESGLRILEILRELEEASFLQLKQQLDLSPASLSRYLKTLSNNECVEKNERQHYVLGRTWRRLQSSLTETHFEPIIATALEDVSSTLGITSLWIRIINGNMICQHKRTVPEGLAMQDVGSERTDYMIHPWGFLFLASQKEDYRRFLIENASVSPLFHDYRPPSEVLLHYISEAENEGISDDLGTIFPHVRRIAVPILREGKMVAAIAVGMIGTTFPEDRIQNIKSCLQNKSHQIMKLGV</sequence>
<dbReference type="AlphaFoldDB" id="A0A972K2Z8"/>
<evidence type="ECO:0000259" key="3">
    <source>
        <dbReference type="Pfam" id="PF09339"/>
    </source>
</evidence>
<dbReference type="InterPro" id="IPR036390">
    <property type="entry name" value="WH_DNA-bd_sf"/>
</dbReference>
<protein>
    <submittedName>
        <fullName evidence="4">Helix-turn-helix domain-containing protein</fullName>
    </submittedName>
</protein>
<dbReference type="GO" id="GO:0045892">
    <property type="term" value="P:negative regulation of DNA-templated transcription"/>
    <property type="evidence" value="ECO:0007669"/>
    <property type="project" value="TreeGrafter"/>
</dbReference>
<gene>
    <name evidence="4" type="ORF">GC093_29230</name>
</gene>
<evidence type="ECO:0000313" key="4">
    <source>
        <dbReference type="EMBL" id="NOU97281.1"/>
    </source>
</evidence>
<dbReference type="SUPFAM" id="SSF55781">
    <property type="entry name" value="GAF domain-like"/>
    <property type="match status" value="1"/>
</dbReference>
<dbReference type="PANTHER" id="PTHR30136">
    <property type="entry name" value="HELIX-TURN-HELIX TRANSCRIPTIONAL REGULATOR, ICLR FAMILY"/>
    <property type="match status" value="1"/>
</dbReference>
<dbReference type="EMBL" id="WHOD01000109">
    <property type="protein sequence ID" value="NOU97281.1"/>
    <property type="molecule type" value="Genomic_DNA"/>
</dbReference>
<dbReference type="Gene3D" id="1.10.10.10">
    <property type="entry name" value="Winged helix-like DNA-binding domain superfamily/Winged helix DNA-binding domain"/>
    <property type="match status" value="1"/>
</dbReference>
<dbReference type="GO" id="GO:0003700">
    <property type="term" value="F:DNA-binding transcription factor activity"/>
    <property type="evidence" value="ECO:0007669"/>
    <property type="project" value="TreeGrafter"/>
</dbReference>
<keyword evidence="1" id="KW-0805">Transcription regulation</keyword>
<dbReference type="PANTHER" id="PTHR30136:SF35">
    <property type="entry name" value="HTH-TYPE TRANSCRIPTIONAL REGULATOR RV1719"/>
    <property type="match status" value="1"/>
</dbReference>
<reference evidence="4" key="1">
    <citation type="submission" date="2019-10" db="EMBL/GenBank/DDBJ databases">
        <title>Description of Paenibacillus glebae sp. nov.</title>
        <authorList>
            <person name="Carlier A."/>
            <person name="Qi S."/>
        </authorList>
    </citation>
    <scope>NUCLEOTIDE SEQUENCE</scope>
    <source>
        <strain evidence="4">LMG 31456</strain>
    </source>
</reference>
<dbReference type="Pfam" id="PF09339">
    <property type="entry name" value="HTH_IclR"/>
    <property type="match status" value="1"/>
</dbReference>
<dbReference type="GO" id="GO:0003677">
    <property type="term" value="F:DNA binding"/>
    <property type="evidence" value="ECO:0007669"/>
    <property type="project" value="InterPro"/>
</dbReference>
<feature type="domain" description="HTH iclR-type" evidence="3">
    <location>
        <begin position="8"/>
        <end position="55"/>
    </location>
</feature>
<dbReference type="InterPro" id="IPR005471">
    <property type="entry name" value="Tscrpt_reg_IclR_N"/>
</dbReference>
<proteinExistence type="predicted"/>
<comment type="caution">
    <text evidence="4">The sequence shown here is derived from an EMBL/GenBank/DDBJ whole genome shotgun (WGS) entry which is preliminary data.</text>
</comment>
<dbReference type="InterPro" id="IPR036388">
    <property type="entry name" value="WH-like_DNA-bd_sf"/>
</dbReference>
<dbReference type="InterPro" id="IPR050707">
    <property type="entry name" value="HTH_MetabolicPath_Reg"/>
</dbReference>
<dbReference type="RefSeq" id="WP_171655521.1">
    <property type="nucleotide sequence ID" value="NZ_WHOD01000109.1"/>
</dbReference>
<dbReference type="SUPFAM" id="SSF46785">
    <property type="entry name" value="Winged helix' DNA-binding domain"/>
    <property type="match status" value="1"/>
</dbReference>
<dbReference type="Gene3D" id="3.30.450.40">
    <property type="match status" value="1"/>
</dbReference>
<evidence type="ECO:0000256" key="1">
    <source>
        <dbReference type="ARBA" id="ARBA00023015"/>
    </source>
</evidence>
<accession>A0A972K2Z8</accession>
<evidence type="ECO:0000256" key="2">
    <source>
        <dbReference type="ARBA" id="ARBA00023163"/>
    </source>
</evidence>